<dbReference type="PANTHER" id="PTHR32440">
    <property type="entry name" value="PHOSPHATASE DCR2-RELATED-RELATED"/>
    <property type="match status" value="1"/>
</dbReference>
<feature type="domain" description="Calcineurin-like phosphoesterase" evidence="2">
    <location>
        <begin position="216"/>
        <end position="464"/>
    </location>
</feature>
<protein>
    <submittedName>
        <fullName evidence="3">Phosphatase dcr2</fullName>
    </submittedName>
</protein>
<dbReference type="SUPFAM" id="SSF56300">
    <property type="entry name" value="Metallo-dependent phosphatases"/>
    <property type="match status" value="1"/>
</dbReference>
<dbReference type="Gene3D" id="3.60.21.10">
    <property type="match status" value="1"/>
</dbReference>
<dbReference type="EMBL" id="JAKJXP020000092">
    <property type="protein sequence ID" value="KAK7747179.1"/>
    <property type="molecule type" value="Genomic_DNA"/>
</dbReference>
<dbReference type="Pfam" id="PF00149">
    <property type="entry name" value="Metallophos"/>
    <property type="match status" value="1"/>
</dbReference>
<evidence type="ECO:0000313" key="4">
    <source>
        <dbReference type="Proteomes" id="UP001320420"/>
    </source>
</evidence>
<feature type="transmembrane region" description="Helical" evidence="1">
    <location>
        <begin position="9"/>
        <end position="26"/>
    </location>
</feature>
<keyword evidence="1" id="KW-1133">Transmembrane helix</keyword>
<dbReference type="PANTHER" id="PTHR32440:SF0">
    <property type="entry name" value="PHOSPHATASE DCR2-RELATED"/>
    <property type="match status" value="1"/>
</dbReference>
<dbReference type="CDD" id="cd07383">
    <property type="entry name" value="MPP_Dcr2"/>
    <property type="match status" value="1"/>
</dbReference>
<evidence type="ECO:0000313" key="3">
    <source>
        <dbReference type="EMBL" id="KAK7747179.1"/>
    </source>
</evidence>
<accession>A0AAN9UN73</accession>
<reference evidence="3 4" key="1">
    <citation type="submission" date="2024-02" db="EMBL/GenBank/DDBJ databases">
        <title>De novo assembly and annotation of 12 fungi associated with fruit tree decline syndrome in Ontario, Canada.</title>
        <authorList>
            <person name="Sulman M."/>
            <person name="Ellouze W."/>
            <person name="Ilyukhin E."/>
        </authorList>
    </citation>
    <scope>NUCLEOTIDE SEQUENCE [LARGE SCALE GENOMIC DNA]</scope>
    <source>
        <strain evidence="3 4">M11/M66-122</strain>
    </source>
</reference>
<organism evidence="3 4">
    <name type="scientific">Diatrype stigma</name>
    <dbReference type="NCBI Taxonomy" id="117547"/>
    <lineage>
        <taxon>Eukaryota</taxon>
        <taxon>Fungi</taxon>
        <taxon>Dikarya</taxon>
        <taxon>Ascomycota</taxon>
        <taxon>Pezizomycotina</taxon>
        <taxon>Sordariomycetes</taxon>
        <taxon>Xylariomycetidae</taxon>
        <taxon>Xylariales</taxon>
        <taxon>Diatrypaceae</taxon>
        <taxon>Diatrype</taxon>
    </lineage>
</organism>
<gene>
    <name evidence="3" type="primary">DCR2</name>
    <name evidence="3" type="ORF">SLS62_009121</name>
</gene>
<keyword evidence="1" id="KW-0472">Membrane</keyword>
<dbReference type="AlphaFoldDB" id="A0AAN9UN73"/>
<comment type="caution">
    <text evidence="3">The sequence shown here is derived from an EMBL/GenBank/DDBJ whole genome shotgun (WGS) entry which is preliminary data.</text>
</comment>
<dbReference type="Proteomes" id="UP001320420">
    <property type="component" value="Unassembled WGS sequence"/>
</dbReference>
<dbReference type="InterPro" id="IPR004843">
    <property type="entry name" value="Calcineurin-like_PHP"/>
</dbReference>
<sequence length="549" mass="61684">MTRRIVRTITQLAAAAVFTGLVIFFLDRNFQLLPNAVHEYMPQHHHGLVITDITLTKCSTLNVFSSCKLDSDVWHRVEKDLYLGQSWTASAYIHVRRKKEVELTPEDRVVVDVTVGRLDPTSSKGQADERWESRNAGLWVLRSSKPHASDSKTAVIAVDVLFGDDAVEARDGWQLQGTPLLLDAGAEVPAAHITVRRGSQVETTKPQPRIRDNGRFKIMQLADIHLSTGVGHCRDAVPDEYEGGPCMADPRTLDFVSKLLDDEKPDLVVLSGDQVNGDTAPDAQSAIFKYAQLLIKHKVPYVSIFGNHDDEGTLPRPSQMAIIEQLPYSLSVAGPDDIDGVGNYYIEVLARGSSTHSALTVYLLDSHSYSPDERQWKGYDWIKKNQIDWFRQTATGLKKKHKDYTHIHMDIAFIHIPLPEYRDKSSYHKGYWREGVTAPNYNSGFHDALVEQGVMMVSCGHDHANEYCMLSMDEEKKKPQLWMCYGGGAGFGGYGGYGDYVRRVRFFDVDANQARITTYKRLEYGDTKSRIDEQIIVDGGKPMLPHEGV</sequence>
<dbReference type="InterPro" id="IPR029052">
    <property type="entry name" value="Metallo-depent_PP-like"/>
</dbReference>
<proteinExistence type="predicted"/>
<evidence type="ECO:0000256" key="1">
    <source>
        <dbReference type="SAM" id="Phobius"/>
    </source>
</evidence>
<dbReference type="FunFam" id="3.60.21.10:FF:000054">
    <property type="entry name" value="DCR2p Phosphoesterase"/>
    <property type="match status" value="1"/>
</dbReference>
<evidence type="ECO:0000259" key="2">
    <source>
        <dbReference type="Pfam" id="PF00149"/>
    </source>
</evidence>
<dbReference type="GO" id="GO:0004721">
    <property type="term" value="F:phosphoprotein phosphatase activity"/>
    <property type="evidence" value="ECO:0007669"/>
    <property type="project" value="TreeGrafter"/>
</dbReference>
<dbReference type="GO" id="GO:0005737">
    <property type="term" value="C:cytoplasm"/>
    <property type="evidence" value="ECO:0007669"/>
    <property type="project" value="TreeGrafter"/>
</dbReference>
<keyword evidence="1" id="KW-0812">Transmembrane</keyword>
<name>A0AAN9UN73_9PEZI</name>
<keyword evidence="4" id="KW-1185">Reference proteome</keyword>